<organism evidence="1 2">
    <name type="scientific">Catenulispora acidiphila (strain DSM 44928 / JCM 14897 / NBRC 102108 / NRRL B-24433 / ID139908)</name>
    <dbReference type="NCBI Taxonomy" id="479433"/>
    <lineage>
        <taxon>Bacteria</taxon>
        <taxon>Bacillati</taxon>
        <taxon>Actinomycetota</taxon>
        <taxon>Actinomycetes</taxon>
        <taxon>Catenulisporales</taxon>
        <taxon>Catenulisporaceae</taxon>
        <taxon>Catenulispora</taxon>
    </lineage>
</organism>
<dbReference type="InterPro" id="IPR036770">
    <property type="entry name" value="Ankyrin_rpt-contain_sf"/>
</dbReference>
<dbReference type="Pfam" id="PF12796">
    <property type="entry name" value="Ank_2"/>
    <property type="match status" value="1"/>
</dbReference>
<dbReference type="EMBL" id="CP001700">
    <property type="protein sequence ID" value="ACU77471.1"/>
    <property type="molecule type" value="Genomic_DNA"/>
</dbReference>
<keyword evidence="2" id="KW-1185">Reference proteome</keyword>
<evidence type="ECO:0000313" key="2">
    <source>
        <dbReference type="Proteomes" id="UP000000851"/>
    </source>
</evidence>
<dbReference type="InterPro" id="IPR002110">
    <property type="entry name" value="Ankyrin_rpt"/>
</dbReference>
<name>C7Q0D8_CATAD</name>
<accession>C7Q0D8</accession>
<dbReference type="STRING" id="479433.Caci_8655"/>
<proteinExistence type="predicted"/>
<sequence length="350" mass="38146">MLARMARKKKRLPKDFDTTLRSGDLDAMKAVFATTELDARQGADGPTALGVRAIPPELVAWLVAEGADVEATDAFHRTALWQHAYMGNDVVVAALLDAGADIQAPKQPALHAAALGIMPTTVRLLFERGADRLVLTGGALQSGLQRCTNSQLPRMAEVAEAFLQHGTPITATMRERVAAIGKNFEFFRADFNPDHLAETEAGLNRLYDLFDVAPAVRRRTHDGTSPITATATAWDDRHQELWDLLVPGKGPAATAQGEAIRITGRLDHEVLGNGGMNWDLDFRHMVRALPTLLASGIPLPESQLTEATTLAQNFRRNSPEEHIQRLSELAVTWVLANPDPLPVPEPAYAR</sequence>
<evidence type="ECO:0000313" key="1">
    <source>
        <dbReference type="EMBL" id="ACU77471.1"/>
    </source>
</evidence>
<dbReference type="Proteomes" id="UP000000851">
    <property type="component" value="Chromosome"/>
</dbReference>
<dbReference type="HOGENOM" id="CLU_784448_0_0_11"/>
<reference evidence="1 2" key="1">
    <citation type="journal article" date="2009" name="Stand. Genomic Sci.">
        <title>Complete genome sequence of Catenulispora acidiphila type strain (ID 139908).</title>
        <authorList>
            <person name="Copeland A."/>
            <person name="Lapidus A."/>
            <person name="Glavina Del Rio T."/>
            <person name="Nolan M."/>
            <person name="Lucas S."/>
            <person name="Chen F."/>
            <person name="Tice H."/>
            <person name="Cheng J.F."/>
            <person name="Bruce D."/>
            <person name="Goodwin L."/>
            <person name="Pitluck S."/>
            <person name="Mikhailova N."/>
            <person name="Pati A."/>
            <person name="Ivanova N."/>
            <person name="Mavromatis K."/>
            <person name="Chen A."/>
            <person name="Palaniappan K."/>
            <person name="Chain P."/>
            <person name="Land M."/>
            <person name="Hauser L."/>
            <person name="Chang Y.J."/>
            <person name="Jeffries C.D."/>
            <person name="Chertkov O."/>
            <person name="Brettin T."/>
            <person name="Detter J.C."/>
            <person name="Han C."/>
            <person name="Ali Z."/>
            <person name="Tindall B.J."/>
            <person name="Goker M."/>
            <person name="Bristow J."/>
            <person name="Eisen J.A."/>
            <person name="Markowitz V."/>
            <person name="Hugenholtz P."/>
            <person name="Kyrpides N.C."/>
            <person name="Klenk H.P."/>
        </authorList>
    </citation>
    <scope>NUCLEOTIDE SEQUENCE [LARGE SCALE GENOMIC DNA]</scope>
    <source>
        <strain evidence="2">DSM 44928 / JCM 14897 / NBRC 102108 / NRRL B-24433 / ID139908</strain>
    </source>
</reference>
<dbReference type="AlphaFoldDB" id="C7Q0D8"/>
<dbReference type="SUPFAM" id="SSF48403">
    <property type="entry name" value="Ankyrin repeat"/>
    <property type="match status" value="1"/>
</dbReference>
<dbReference type="eggNOG" id="COG0666">
    <property type="taxonomic scope" value="Bacteria"/>
</dbReference>
<dbReference type="Gene3D" id="1.25.40.20">
    <property type="entry name" value="Ankyrin repeat-containing domain"/>
    <property type="match status" value="1"/>
</dbReference>
<dbReference type="KEGG" id="cai:Caci_8655"/>
<gene>
    <name evidence="1" type="ordered locus">Caci_8655</name>
</gene>
<protein>
    <submittedName>
        <fullName evidence="1">Ankyrin repeat-containing protein</fullName>
    </submittedName>
</protein>
<dbReference type="InParanoid" id="C7Q0D8"/>